<feature type="transmembrane region" description="Helical" evidence="1">
    <location>
        <begin position="150"/>
        <end position="174"/>
    </location>
</feature>
<keyword evidence="3" id="KW-1185">Reference proteome</keyword>
<accession>C5WC92</accession>
<evidence type="ECO:0000313" key="2">
    <source>
        <dbReference type="EMBL" id="BAH82948.1"/>
    </source>
</evidence>
<proteinExistence type="predicted"/>
<organism evidence="2 3">
    <name type="scientific">Candidatus Ishikawaella capsulata Mpkobe</name>
    <dbReference type="NCBI Taxonomy" id="476281"/>
    <lineage>
        <taxon>Bacteria</taxon>
        <taxon>Pseudomonadati</taxon>
        <taxon>Pseudomonadota</taxon>
        <taxon>Gammaproteobacteria</taxon>
        <taxon>Enterobacterales</taxon>
        <taxon>Enterobacteriaceae</taxon>
        <taxon>Candidatus Ishikawella</taxon>
    </lineage>
</organism>
<feature type="transmembrane region" description="Helical" evidence="1">
    <location>
        <begin position="104"/>
        <end position="129"/>
    </location>
</feature>
<dbReference type="PANTHER" id="PTHR35531">
    <property type="entry name" value="INNER MEMBRANE PROTEIN YBCI-RELATED"/>
    <property type="match status" value="1"/>
</dbReference>
<name>C5WC92_9ENTR</name>
<dbReference type="EMBL" id="AP010872">
    <property type="protein sequence ID" value="BAH82948.1"/>
    <property type="molecule type" value="Genomic_DNA"/>
</dbReference>
<keyword evidence="1" id="KW-0812">Transmembrane</keyword>
<dbReference type="Pfam" id="PF04307">
    <property type="entry name" value="YdjM"/>
    <property type="match status" value="1"/>
</dbReference>
<gene>
    <name evidence="2" type="primary">ydjM</name>
    <name evidence="2" type="ORF">ICMP_082</name>
</gene>
<evidence type="ECO:0000256" key="1">
    <source>
        <dbReference type="SAM" id="Phobius"/>
    </source>
</evidence>
<sequence>MTAQGHIIFAIAITIFAKRAILAVLLVNADWWHLLPAALLTCLLPDIDHKNSVIGQRIRWLSIPIARVCGHRGFTHSLLCIVLLWLCLYWLYSFPKWLMPLDVIQGMIIGYLSHIMADMLTSAGVPLFWPCRWRCSLPLLKTKTNYQIELERILCFLLISYAFCAPTNINLFFIKPLFNYFHNSINHLINI</sequence>
<keyword evidence="1" id="KW-1133">Transmembrane helix</keyword>
<dbReference type="RefSeq" id="WP_041068699.1">
    <property type="nucleotide sequence ID" value="NZ_AP010872.1"/>
</dbReference>
<keyword evidence="1" id="KW-0472">Membrane</keyword>
<dbReference type="AlphaFoldDB" id="C5WC92"/>
<reference evidence="2 3" key="1">
    <citation type="journal article" date="2011" name="Genome Biol. Evol.">
        <title>Reductive evolution of bacterial genome in insect gut environment.</title>
        <authorList>
            <person name="Nikoh N."/>
            <person name="Hosokawa T."/>
            <person name="Ohshima K."/>
            <person name="Hattori M."/>
            <person name="Fukatsu T."/>
        </authorList>
    </citation>
    <scope>NUCLEOTIDE SEQUENCE [LARGE SCALE GENOMIC DNA]</scope>
    <source>
        <strain evidence="2 3">Mpkobe</strain>
    </source>
</reference>
<evidence type="ECO:0000313" key="3">
    <source>
        <dbReference type="Proteomes" id="UP000061704"/>
    </source>
</evidence>
<dbReference type="Proteomes" id="UP000061704">
    <property type="component" value="Chromosome"/>
</dbReference>
<dbReference type="PANTHER" id="PTHR35531:SF1">
    <property type="entry name" value="INNER MEMBRANE PROTEIN YBCI-RELATED"/>
    <property type="match status" value="1"/>
</dbReference>
<dbReference type="InterPro" id="IPR007404">
    <property type="entry name" value="YdjM-like"/>
</dbReference>
<dbReference type="KEGG" id="icp:ICMP_082"/>
<dbReference type="PIRSF" id="PIRSF030780">
    <property type="entry name" value="Md_memb_hyd_prd"/>
    <property type="match status" value="1"/>
</dbReference>
<dbReference type="InterPro" id="IPR016956">
    <property type="entry name" value="YdjM"/>
</dbReference>
<protein>
    <submittedName>
        <fullName evidence="2">Predicted inner membrane protein regulated by LexA</fullName>
    </submittedName>
</protein>
<feature type="transmembrane region" description="Helical" evidence="1">
    <location>
        <begin position="7"/>
        <end position="25"/>
    </location>
</feature>
<dbReference type="OrthoDB" id="5459053at2"/>
<dbReference type="HOGENOM" id="CLU_097802_2_1_6"/>
<dbReference type="STRING" id="476281.ICMP_082"/>
<feature type="transmembrane region" description="Helical" evidence="1">
    <location>
        <begin position="69"/>
        <end position="92"/>
    </location>
</feature>
<dbReference type="NCBIfam" id="NF008651">
    <property type="entry name" value="PRK11648.1"/>
    <property type="match status" value="1"/>
</dbReference>